<dbReference type="InterPro" id="IPR036388">
    <property type="entry name" value="WH-like_DNA-bd_sf"/>
</dbReference>
<dbReference type="GO" id="GO:0003677">
    <property type="term" value="F:DNA binding"/>
    <property type="evidence" value="ECO:0007669"/>
    <property type="project" value="UniProtKB-KW"/>
</dbReference>
<dbReference type="PROSITE" id="PS50931">
    <property type="entry name" value="HTH_LYSR"/>
    <property type="match status" value="1"/>
</dbReference>
<comment type="caution">
    <text evidence="6">The sequence shown here is derived from an EMBL/GenBank/DDBJ whole genome shotgun (WGS) entry which is preliminary data.</text>
</comment>
<keyword evidence="3 6" id="KW-0238">DNA-binding</keyword>
<dbReference type="InterPro" id="IPR036390">
    <property type="entry name" value="WH_DNA-bd_sf"/>
</dbReference>
<dbReference type="Pfam" id="PF03466">
    <property type="entry name" value="LysR_substrate"/>
    <property type="match status" value="1"/>
</dbReference>
<dbReference type="InterPro" id="IPR058163">
    <property type="entry name" value="LysR-type_TF_proteobact-type"/>
</dbReference>
<dbReference type="Gene3D" id="3.40.190.290">
    <property type="match status" value="1"/>
</dbReference>
<organism evidence="6 7">
    <name type="scientific">Martelella mangrovi</name>
    <dbReference type="NCBI Taxonomy" id="1397477"/>
    <lineage>
        <taxon>Bacteria</taxon>
        <taxon>Pseudomonadati</taxon>
        <taxon>Pseudomonadota</taxon>
        <taxon>Alphaproteobacteria</taxon>
        <taxon>Hyphomicrobiales</taxon>
        <taxon>Aurantimonadaceae</taxon>
        <taxon>Martelella</taxon>
    </lineage>
</organism>
<evidence type="ECO:0000259" key="5">
    <source>
        <dbReference type="PROSITE" id="PS50931"/>
    </source>
</evidence>
<accession>A0ABV2I8Y8</accession>
<comment type="similarity">
    <text evidence="1">Belongs to the LysR transcriptional regulatory family.</text>
</comment>
<evidence type="ECO:0000256" key="2">
    <source>
        <dbReference type="ARBA" id="ARBA00023015"/>
    </source>
</evidence>
<dbReference type="Pfam" id="PF00126">
    <property type="entry name" value="HTH_1"/>
    <property type="match status" value="1"/>
</dbReference>
<evidence type="ECO:0000256" key="4">
    <source>
        <dbReference type="ARBA" id="ARBA00023163"/>
    </source>
</evidence>
<dbReference type="PANTHER" id="PTHR30537:SF5">
    <property type="entry name" value="HTH-TYPE TRANSCRIPTIONAL ACTIVATOR TTDR-RELATED"/>
    <property type="match status" value="1"/>
</dbReference>
<protein>
    <submittedName>
        <fullName evidence="6">DNA-binding transcriptional LysR family regulator</fullName>
    </submittedName>
</protein>
<dbReference type="SUPFAM" id="SSF46785">
    <property type="entry name" value="Winged helix' DNA-binding domain"/>
    <property type="match status" value="1"/>
</dbReference>
<evidence type="ECO:0000313" key="6">
    <source>
        <dbReference type="EMBL" id="MET3598727.1"/>
    </source>
</evidence>
<proteinExistence type="inferred from homology"/>
<reference evidence="6 7" key="1">
    <citation type="submission" date="2024-06" db="EMBL/GenBank/DDBJ databases">
        <title>Genomic Encyclopedia of Type Strains, Phase IV (KMG-IV): sequencing the most valuable type-strain genomes for metagenomic binning, comparative biology and taxonomic classification.</title>
        <authorList>
            <person name="Goeker M."/>
        </authorList>
    </citation>
    <scope>NUCLEOTIDE SEQUENCE [LARGE SCALE GENOMIC DNA]</scope>
    <source>
        <strain evidence="6 7">DSM 28102</strain>
    </source>
</reference>
<dbReference type="PRINTS" id="PR00039">
    <property type="entry name" value="HTHLYSR"/>
</dbReference>
<dbReference type="PANTHER" id="PTHR30537">
    <property type="entry name" value="HTH-TYPE TRANSCRIPTIONAL REGULATOR"/>
    <property type="match status" value="1"/>
</dbReference>
<evidence type="ECO:0000256" key="1">
    <source>
        <dbReference type="ARBA" id="ARBA00009437"/>
    </source>
</evidence>
<gene>
    <name evidence="6" type="ORF">ABID12_000654</name>
</gene>
<feature type="domain" description="HTH lysR-type" evidence="5">
    <location>
        <begin position="1"/>
        <end position="59"/>
    </location>
</feature>
<dbReference type="InterPro" id="IPR005119">
    <property type="entry name" value="LysR_subst-bd"/>
</dbReference>
<keyword evidence="4" id="KW-0804">Transcription</keyword>
<evidence type="ECO:0000313" key="7">
    <source>
        <dbReference type="Proteomes" id="UP001549164"/>
    </source>
</evidence>
<keyword evidence="7" id="KW-1185">Reference proteome</keyword>
<dbReference type="EMBL" id="JBEPLY010000002">
    <property type="protein sequence ID" value="MET3598727.1"/>
    <property type="molecule type" value="Genomic_DNA"/>
</dbReference>
<dbReference type="InterPro" id="IPR000847">
    <property type="entry name" value="LysR_HTH_N"/>
</dbReference>
<name>A0ABV2I8Y8_9HYPH</name>
<evidence type="ECO:0000256" key="3">
    <source>
        <dbReference type="ARBA" id="ARBA00023125"/>
    </source>
</evidence>
<dbReference type="Gene3D" id="1.10.10.10">
    <property type="entry name" value="Winged helix-like DNA-binding domain superfamily/Winged helix DNA-binding domain"/>
    <property type="match status" value="1"/>
</dbReference>
<sequence>MDINAALKAFVRTVERESITAAARDLGISQPAVTKHIRNLEARLNARLLERSPKNVRVTAQGAELYESCRHALASIDAALEGVRLNDGEVEGPLRVHAPVCIGEKHVHAIVMEFLDAHPQTNIELVLENRQVDLIHENFDIAIRFGRIEGQDVIARRIGWIQRILVAAPEFLDITPRIDAPQQLGDVALVATRNVLEKRNELQLVSDANEAMTVTVSPVLTTNSAQVLLKSLLSGRGVGTIQTNQVIDELRDGRLVRVLPHYTIKPIAASLTYPSTKFMRPVVRAFTDFAITRLRGITGISAEPNCGFDVPHAPEKPEAEIVMSS</sequence>
<dbReference type="RefSeq" id="WP_354433087.1">
    <property type="nucleotide sequence ID" value="NZ_JBEPLY010000002.1"/>
</dbReference>
<dbReference type="Proteomes" id="UP001549164">
    <property type="component" value="Unassembled WGS sequence"/>
</dbReference>
<keyword evidence="2" id="KW-0805">Transcription regulation</keyword>
<dbReference type="CDD" id="cd08422">
    <property type="entry name" value="PBP2_CrgA_like"/>
    <property type="match status" value="1"/>
</dbReference>
<dbReference type="SUPFAM" id="SSF53850">
    <property type="entry name" value="Periplasmic binding protein-like II"/>
    <property type="match status" value="1"/>
</dbReference>